<name>A0A6I4P7W3_9MICO</name>
<dbReference type="RefSeq" id="WP_160426658.1">
    <property type="nucleotide sequence ID" value="NZ_WSTA01000093.1"/>
</dbReference>
<organism evidence="3 4">
    <name type="scientific">Agromyces seonyuensis</name>
    <dbReference type="NCBI Taxonomy" id="2662446"/>
    <lineage>
        <taxon>Bacteria</taxon>
        <taxon>Bacillati</taxon>
        <taxon>Actinomycetota</taxon>
        <taxon>Actinomycetes</taxon>
        <taxon>Micrococcales</taxon>
        <taxon>Microbacteriaceae</taxon>
        <taxon>Agromyces</taxon>
    </lineage>
</organism>
<sequence>MTTPVLHPQQGAPAPEPERTPTATAPARARSGGLIALIAGSGGFVVLVIALVFLVVTPRALVVPPIPDEAVAAAAEGAAPGEALFGELNAALESQDREAFFARVSGDAVAPLTLWWDNMEQLGWTSAAMSGDEYDVPWSDGSVEVPVVLGASLAFAAFAPRGSGGDDAGKHFVQGFRYVASVDVVDEVATITGWRTDGPKAAWDFEPLYVARGEHVLIAGRQSEQALVDSLVAEADEAAAWVLDDAEAQGRDLPLDGFNVFATDDQSIFDTWFVDEATAGWQMEAAAYAVPTTRPESWTEGMDTTIATGDSTSTSVVFLGPSAMEQLDGTLPHEFEHVMHYTAVPSSWSDPPRVTVEGWATYQENRRLYDGAYAPADSQAILELSWCYDNMSSSGIADLAPEQFYVEDAFCYYQFGASMFAYLDSLGVDAWDVADAAKFDGVDPLTAAAAQGADVSEAAWQAWVDQQTAGVVAVRY</sequence>
<comment type="caution">
    <text evidence="3">The sequence shown here is derived from an EMBL/GenBank/DDBJ whole genome shotgun (WGS) entry which is preliminary data.</text>
</comment>
<reference evidence="3 4" key="1">
    <citation type="submission" date="2019-12" db="EMBL/GenBank/DDBJ databases">
        <authorList>
            <person name="Kim Y.S."/>
        </authorList>
    </citation>
    <scope>NUCLEOTIDE SEQUENCE [LARGE SCALE GENOMIC DNA]</scope>
    <source>
        <strain evidence="3 4">MMS17-SY077</strain>
    </source>
</reference>
<evidence type="ECO:0000256" key="1">
    <source>
        <dbReference type="SAM" id="MobiDB-lite"/>
    </source>
</evidence>
<dbReference type="AlphaFoldDB" id="A0A6I4P7W3"/>
<protein>
    <submittedName>
        <fullName evidence="3">Uncharacterized protein</fullName>
    </submittedName>
</protein>
<feature type="transmembrane region" description="Helical" evidence="2">
    <location>
        <begin position="34"/>
        <end position="56"/>
    </location>
</feature>
<keyword evidence="2" id="KW-0812">Transmembrane</keyword>
<proteinExistence type="predicted"/>
<gene>
    <name evidence="3" type="ORF">GB864_15765</name>
</gene>
<evidence type="ECO:0000256" key="2">
    <source>
        <dbReference type="SAM" id="Phobius"/>
    </source>
</evidence>
<keyword evidence="2" id="KW-1133">Transmembrane helix</keyword>
<dbReference type="EMBL" id="WSTA01000093">
    <property type="protein sequence ID" value="MWC00005.1"/>
    <property type="molecule type" value="Genomic_DNA"/>
</dbReference>
<keyword evidence="2" id="KW-0472">Membrane</keyword>
<dbReference type="Proteomes" id="UP000438182">
    <property type="component" value="Unassembled WGS sequence"/>
</dbReference>
<evidence type="ECO:0000313" key="3">
    <source>
        <dbReference type="EMBL" id="MWC00005.1"/>
    </source>
</evidence>
<accession>A0A6I4P7W3</accession>
<feature type="region of interest" description="Disordered" evidence="1">
    <location>
        <begin position="1"/>
        <end position="26"/>
    </location>
</feature>
<evidence type="ECO:0000313" key="4">
    <source>
        <dbReference type="Proteomes" id="UP000438182"/>
    </source>
</evidence>
<keyword evidence="4" id="KW-1185">Reference proteome</keyword>